<evidence type="ECO:0000313" key="1">
    <source>
        <dbReference type="EMBL" id="RZC53654.1"/>
    </source>
</evidence>
<dbReference type="EMBL" id="CM010717">
    <property type="protein sequence ID" value="RZC53654.1"/>
    <property type="molecule type" value="Genomic_DNA"/>
</dbReference>
<organism evidence="1 2">
    <name type="scientific">Papaver somniferum</name>
    <name type="common">Opium poppy</name>
    <dbReference type="NCBI Taxonomy" id="3469"/>
    <lineage>
        <taxon>Eukaryota</taxon>
        <taxon>Viridiplantae</taxon>
        <taxon>Streptophyta</taxon>
        <taxon>Embryophyta</taxon>
        <taxon>Tracheophyta</taxon>
        <taxon>Spermatophyta</taxon>
        <taxon>Magnoliopsida</taxon>
        <taxon>Ranunculales</taxon>
        <taxon>Papaveraceae</taxon>
        <taxon>Papaveroideae</taxon>
        <taxon>Papaver</taxon>
    </lineage>
</organism>
<dbReference type="Gramene" id="RZC53654">
    <property type="protein sequence ID" value="RZC53654"/>
    <property type="gene ID" value="C5167_012504"/>
</dbReference>
<reference evidence="1 2" key="1">
    <citation type="journal article" date="2018" name="Science">
        <title>The opium poppy genome and morphinan production.</title>
        <authorList>
            <person name="Guo L."/>
            <person name="Winzer T."/>
            <person name="Yang X."/>
            <person name="Li Y."/>
            <person name="Ning Z."/>
            <person name="He Z."/>
            <person name="Teodor R."/>
            <person name="Lu Y."/>
            <person name="Bowser T.A."/>
            <person name="Graham I.A."/>
            <person name="Ye K."/>
        </authorList>
    </citation>
    <scope>NUCLEOTIDE SEQUENCE [LARGE SCALE GENOMIC DNA]</scope>
    <source>
        <strain evidence="2">cv. HN1</strain>
        <tissue evidence="1">Leaves</tissue>
    </source>
</reference>
<proteinExistence type="predicted"/>
<sequence length="118" mass="13504">MKEEALRAGFTVPITSVLIELVQLPVKDIAKEVQHLSREMQLRKTYTEIQNKDIYVWFSSVLCESEGTASFPLIAWDEEQAEALGALQEIIWAKERILDICSWRVITASFCFCVCGEF</sequence>
<gene>
    <name evidence="1" type="ORF">C5167_012504</name>
</gene>
<name>A0A4Y7IXN6_PAPSO</name>
<keyword evidence="2" id="KW-1185">Reference proteome</keyword>
<accession>A0A4Y7IXN6</accession>
<protein>
    <submittedName>
        <fullName evidence="1">Uncharacterized protein</fullName>
    </submittedName>
</protein>
<dbReference type="AlphaFoldDB" id="A0A4Y7IXN6"/>
<evidence type="ECO:0000313" key="2">
    <source>
        <dbReference type="Proteomes" id="UP000316621"/>
    </source>
</evidence>
<dbReference type="Proteomes" id="UP000316621">
    <property type="component" value="Chromosome 3"/>
</dbReference>